<dbReference type="RefSeq" id="WP_321547984.1">
    <property type="nucleotide sequence ID" value="NZ_JAXIVS010000007.1"/>
</dbReference>
<dbReference type="EMBL" id="JAXIVS010000007">
    <property type="protein sequence ID" value="MDY7229264.1"/>
    <property type="molecule type" value="Genomic_DNA"/>
</dbReference>
<protein>
    <recommendedName>
        <fullName evidence="4">Outer membrane protein beta-barrel domain-containing protein</fullName>
    </recommendedName>
</protein>
<accession>A0ABU5H713</accession>
<sequence>MRRLASLLLLLPWLMTSPAWASSQSLGVTVAPAGAFLLTRATEGHVAGYSAALGWSYRRADALVEVGGNITTSQVLTTATPMTVRFTPLRDAPFRPFLGLGASLLVPHVRAVSGLATHPGLLVGAELSGGLGVELGGGFFFTSEARYQNFSAQGDPLSGERQEMLSAFLGLGLHL</sequence>
<feature type="chain" id="PRO_5045292946" description="Outer membrane protein beta-barrel domain-containing protein" evidence="1">
    <location>
        <begin position="22"/>
        <end position="175"/>
    </location>
</feature>
<evidence type="ECO:0000313" key="2">
    <source>
        <dbReference type="EMBL" id="MDY7229264.1"/>
    </source>
</evidence>
<organism evidence="2 3">
    <name type="scientific">Hyalangium rubrum</name>
    <dbReference type="NCBI Taxonomy" id="3103134"/>
    <lineage>
        <taxon>Bacteria</taxon>
        <taxon>Pseudomonadati</taxon>
        <taxon>Myxococcota</taxon>
        <taxon>Myxococcia</taxon>
        <taxon>Myxococcales</taxon>
        <taxon>Cystobacterineae</taxon>
        <taxon>Archangiaceae</taxon>
        <taxon>Hyalangium</taxon>
    </lineage>
</organism>
<feature type="signal peptide" evidence="1">
    <location>
        <begin position="1"/>
        <end position="21"/>
    </location>
</feature>
<gene>
    <name evidence="2" type="ORF">SYV04_22925</name>
</gene>
<evidence type="ECO:0008006" key="4">
    <source>
        <dbReference type="Google" id="ProtNLM"/>
    </source>
</evidence>
<proteinExistence type="predicted"/>
<keyword evidence="3" id="KW-1185">Reference proteome</keyword>
<keyword evidence="1" id="KW-0732">Signal</keyword>
<name>A0ABU5H713_9BACT</name>
<evidence type="ECO:0000313" key="3">
    <source>
        <dbReference type="Proteomes" id="UP001291309"/>
    </source>
</evidence>
<dbReference type="Proteomes" id="UP001291309">
    <property type="component" value="Unassembled WGS sequence"/>
</dbReference>
<evidence type="ECO:0000256" key="1">
    <source>
        <dbReference type="SAM" id="SignalP"/>
    </source>
</evidence>
<comment type="caution">
    <text evidence="2">The sequence shown here is derived from an EMBL/GenBank/DDBJ whole genome shotgun (WGS) entry which is preliminary data.</text>
</comment>
<reference evidence="2 3" key="1">
    <citation type="submission" date="2023-12" db="EMBL/GenBank/DDBJ databases">
        <title>the genome sequence of Hyalangium sp. s54d21.</title>
        <authorList>
            <person name="Zhang X."/>
        </authorList>
    </citation>
    <scope>NUCLEOTIDE SEQUENCE [LARGE SCALE GENOMIC DNA]</scope>
    <source>
        <strain evidence="3">s54d21</strain>
    </source>
</reference>